<dbReference type="InterPro" id="IPR008030">
    <property type="entry name" value="NmrA-like"/>
</dbReference>
<dbReference type="Proteomes" id="UP001583193">
    <property type="component" value="Unassembled WGS sequence"/>
</dbReference>
<dbReference type="PANTHER" id="PTHR43162">
    <property type="match status" value="1"/>
</dbReference>
<dbReference type="PANTHER" id="PTHR43162:SF1">
    <property type="entry name" value="PRESTALK A DIFFERENTIATION PROTEIN A"/>
    <property type="match status" value="1"/>
</dbReference>
<evidence type="ECO:0000259" key="1">
    <source>
        <dbReference type="Pfam" id="PF05368"/>
    </source>
</evidence>
<evidence type="ECO:0000313" key="2">
    <source>
        <dbReference type="EMBL" id="KAL1877295.1"/>
    </source>
</evidence>
<dbReference type="InterPro" id="IPR051604">
    <property type="entry name" value="Ergot_Alk_Oxidoreductase"/>
</dbReference>
<dbReference type="SUPFAM" id="SSF51735">
    <property type="entry name" value="NAD(P)-binding Rossmann-fold domains"/>
    <property type="match status" value="1"/>
</dbReference>
<comment type="caution">
    <text evidence="2">The sequence shown here is derived from an EMBL/GenBank/DDBJ whole genome shotgun (WGS) entry which is preliminary data.</text>
</comment>
<sequence length="311" mass="35609">MPVDFENDVIALTCASGKQCSRLIPLLYNRWRNIRLIVHSAGSETRLKNQYPNAQILRADLTQPGDIDWIVDGVSTIVHIGPPLHPRETEIGYMMIDAACHHQPQNGGVFKHFIYSSVLHPQLRKLMNHDCKRYVEEYLIESGLQYTIVQPSHMLDMFPVAQLLQQEEPIFYANFNPGITFSFTICQDLAEALLKVIEGREKHYLAEYMICSTGPVSYEDVTATLSKVVCRPIQIRTRDYFDAVAFVQKMVAGDPEKGHRVTRDAVQRLQLYYNFYGIKGNTNVLEWIIGRAPTTVEGFFRGRVSELQNER</sequence>
<dbReference type="InterPro" id="IPR036291">
    <property type="entry name" value="NAD(P)-bd_dom_sf"/>
</dbReference>
<organism evidence="2 3">
    <name type="scientific">Paecilomyces lecythidis</name>
    <dbReference type="NCBI Taxonomy" id="3004212"/>
    <lineage>
        <taxon>Eukaryota</taxon>
        <taxon>Fungi</taxon>
        <taxon>Dikarya</taxon>
        <taxon>Ascomycota</taxon>
        <taxon>Pezizomycotina</taxon>
        <taxon>Eurotiomycetes</taxon>
        <taxon>Eurotiomycetidae</taxon>
        <taxon>Eurotiales</taxon>
        <taxon>Thermoascaceae</taxon>
        <taxon>Paecilomyces</taxon>
    </lineage>
</organism>
<evidence type="ECO:0000313" key="3">
    <source>
        <dbReference type="Proteomes" id="UP001583193"/>
    </source>
</evidence>
<dbReference type="Pfam" id="PF05368">
    <property type="entry name" value="NmrA"/>
    <property type="match status" value="1"/>
</dbReference>
<name>A0ABR3XNF7_9EURO</name>
<protein>
    <recommendedName>
        <fullName evidence="1">NmrA-like domain-containing protein</fullName>
    </recommendedName>
</protein>
<feature type="domain" description="NmrA-like" evidence="1">
    <location>
        <begin position="7"/>
        <end position="234"/>
    </location>
</feature>
<dbReference type="Gene3D" id="3.40.50.720">
    <property type="entry name" value="NAD(P)-binding Rossmann-like Domain"/>
    <property type="match status" value="1"/>
</dbReference>
<gene>
    <name evidence="2" type="ORF">Plec18167_004984</name>
</gene>
<accession>A0ABR3XNF7</accession>
<proteinExistence type="predicted"/>
<reference evidence="2 3" key="1">
    <citation type="journal article" date="2024" name="IMA Fungus">
        <title>IMA Genome - F19 : A genome assembly and annotation guide to empower mycologists, including annotated draft genome sequences of Ceratocystis pirilliformis, Diaporthe australafricana, Fusarium ophioides, Paecilomyces lecythidis, and Sporothrix stenoceras.</title>
        <authorList>
            <person name="Aylward J."/>
            <person name="Wilson A.M."/>
            <person name="Visagie C.M."/>
            <person name="Spraker J."/>
            <person name="Barnes I."/>
            <person name="Buitendag C."/>
            <person name="Ceriani C."/>
            <person name="Del Mar Angel L."/>
            <person name="du Plessis D."/>
            <person name="Fuchs T."/>
            <person name="Gasser K."/>
            <person name="Kramer D."/>
            <person name="Li W."/>
            <person name="Munsamy K."/>
            <person name="Piso A."/>
            <person name="Price J.L."/>
            <person name="Sonnekus B."/>
            <person name="Thomas C."/>
            <person name="van der Nest A."/>
            <person name="van Dijk A."/>
            <person name="van Heerden A."/>
            <person name="van Vuuren N."/>
            <person name="Yilmaz N."/>
            <person name="Duong T.A."/>
            <person name="van der Merwe N.A."/>
            <person name="Wingfield M.J."/>
            <person name="Wingfield B.D."/>
        </authorList>
    </citation>
    <scope>NUCLEOTIDE SEQUENCE [LARGE SCALE GENOMIC DNA]</scope>
    <source>
        <strain evidence="2 3">CMW 18167</strain>
    </source>
</reference>
<keyword evidence="3" id="KW-1185">Reference proteome</keyword>
<dbReference type="EMBL" id="JAVDPF010000014">
    <property type="protein sequence ID" value="KAL1877295.1"/>
    <property type="molecule type" value="Genomic_DNA"/>
</dbReference>